<dbReference type="SUPFAM" id="SSF49478">
    <property type="entry name" value="Cna protein B-type domain"/>
    <property type="match status" value="1"/>
</dbReference>
<keyword evidence="2" id="KW-0964">Secreted</keyword>
<dbReference type="SMR" id="A0AAD3A3Z3"/>
<protein>
    <submittedName>
        <fullName evidence="9">Surface protein Spb1</fullName>
    </submittedName>
</protein>
<feature type="domain" description="Gram-positive cocci surface proteins LPxTG" evidence="7">
    <location>
        <begin position="461"/>
        <end position="499"/>
    </location>
</feature>
<dbReference type="NCBIfam" id="TIGR01167">
    <property type="entry name" value="LPXTG_anchor"/>
    <property type="match status" value="1"/>
</dbReference>
<dbReference type="InterPro" id="IPR013783">
    <property type="entry name" value="Ig-like_fold"/>
</dbReference>
<keyword evidence="5" id="KW-1133">Transmembrane helix</keyword>
<evidence type="ECO:0000256" key="6">
    <source>
        <dbReference type="SAM" id="SignalP"/>
    </source>
</evidence>
<dbReference type="InterPro" id="IPR047589">
    <property type="entry name" value="DUF11_rpt"/>
</dbReference>
<keyword evidence="1" id="KW-0134">Cell wall</keyword>
<dbReference type="AlphaFoldDB" id="A0AAD3A3Z3"/>
<organism evidence="9 10">
    <name type="scientific">Streptococcus agalactiae MRI Z1-216</name>
    <dbReference type="NCBI Taxonomy" id="1154879"/>
    <lineage>
        <taxon>Bacteria</taxon>
        <taxon>Bacillati</taxon>
        <taxon>Bacillota</taxon>
        <taxon>Bacilli</taxon>
        <taxon>Lactobacillales</taxon>
        <taxon>Streptococcaceae</taxon>
        <taxon>Streptococcus</taxon>
    </lineage>
</organism>
<dbReference type="NCBIfam" id="TIGR01451">
    <property type="entry name" value="B_ant_repeat"/>
    <property type="match status" value="1"/>
</dbReference>
<reference evidence="9 10" key="1">
    <citation type="submission" date="2012-07" db="EMBL/GenBank/DDBJ databases">
        <authorList>
            <person name="Moroni P."/>
            <person name="Richards V.P."/>
            <person name="Durkin S.A.S."/>
            <person name="Kim M."/>
            <person name="Pavinski Bitar P.D."/>
            <person name="Stanhope M.J."/>
            <person name="Town C.D."/>
            <person name="Zadoks R.N."/>
            <person name="Venter J.C."/>
        </authorList>
    </citation>
    <scope>NUCLEOTIDE SEQUENCE [LARGE SCALE GENOMIC DNA]</scope>
    <source>
        <strain evidence="9 10">MRI Z1-216</strain>
    </source>
</reference>
<keyword evidence="5" id="KW-0812">Transmembrane</keyword>
<name>A0AAD3A3Z3_STRAG</name>
<dbReference type="Gene3D" id="2.60.40.740">
    <property type="match status" value="1"/>
</dbReference>
<comment type="caution">
    <text evidence="9">The sequence shown here is derived from an EMBL/GenBank/DDBJ whole genome shotgun (WGS) entry which is preliminary data.</text>
</comment>
<keyword evidence="5" id="KW-0472">Membrane</keyword>
<dbReference type="InterPro" id="IPR019931">
    <property type="entry name" value="LPXTG_anchor"/>
</dbReference>
<gene>
    <name evidence="9" type="ORF">SAG0164_04305</name>
</gene>
<evidence type="ECO:0000259" key="8">
    <source>
        <dbReference type="Pfam" id="PF17802"/>
    </source>
</evidence>
<evidence type="ECO:0000256" key="1">
    <source>
        <dbReference type="ARBA" id="ARBA00022512"/>
    </source>
</evidence>
<evidence type="ECO:0000256" key="4">
    <source>
        <dbReference type="ARBA" id="ARBA00023088"/>
    </source>
</evidence>
<dbReference type="InterPro" id="IPR048052">
    <property type="entry name" value="FM1-like"/>
</dbReference>
<proteinExistence type="predicted"/>
<evidence type="ECO:0000259" key="7">
    <source>
        <dbReference type="Pfam" id="PF00746"/>
    </source>
</evidence>
<evidence type="ECO:0000256" key="3">
    <source>
        <dbReference type="ARBA" id="ARBA00022729"/>
    </source>
</evidence>
<keyword evidence="4" id="KW-0572">Peptidoglycan-anchor</keyword>
<feature type="domain" description="SpaA-like prealbumin fold" evidence="8">
    <location>
        <begin position="352"/>
        <end position="448"/>
    </location>
</feature>
<evidence type="ECO:0000256" key="2">
    <source>
        <dbReference type="ARBA" id="ARBA00022525"/>
    </source>
</evidence>
<feature type="signal peptide" evidence="6">
    <location>
        <begin position="1"/>
        <end position="29"/>
    </location>
</feature>
<dbReference type="Gene3D" id="2.60.40.10">
    <property type="entry name" value="Immunoglobulins"/>
    <property type="match status" value="1"/>
</dbReference>
<feature type="transmembrane region" description="Helical" evidence="5">
    <location>
        <begin position="478"/>
        <end position="496"/>
    </location>
</feature>
<dbReference type="Pfam" id="PF17802">
    <property type="entry name" value="SpaA"/>
    <property type="match status" value="1"/>
</dbReference>
<dbReference type="GeneID" id="66886284"/>
<dbReference type="NCBIfam" id="NF033902">
    <property type="entry name" value="iso_D2_wall_anc"/>
    <property type="match status" value="1"/>
</dbReference>
<evidence type="ECO:0000256" key="5">
    <source>
        <dbReference type="SAM" id="Phobius"/>
    </source>
</evidence>
<accession>A0AAD3A3Z3</accession>
<evidence type="ECO:0000313" key="9">
    <source>
        <dbReference type="EMBL" id="EPU39042.1"/>
    </source>
</evidence>
<evidence type="ECO:0000313" key="10">
    <source>
        <dbReference type="Proteomes" id="UP000015176"/>
    </source>
</evidence>
<keyword evidence="3 6" id="KW-0732">Signal</keyword>
<feature type="chain" id="PRO_5042111812" evidence="6">
    <location>
        <begin position="30"/>
        <end position="502"/>
    </location>
</feature>
<dbReference type="EMBL" id="ALSF01000071">
    <property type="protein sequence ID" value="EPU39042.1"/>
    <property type="molecule type" value="Genomic_DNA"/>
</dbReference>
<sequence>MKKKMIQSLLVASLAFGMAVSPVTPIAFAAETGTITVQDTQKGATYKAYKVFDAEIDNANVSDSNKDGASYLIPQGKEAEYKASTDFNSLFTTTTNGGRTYVTKKDTASANEIATWAKSISANTTPVSTVTESNNDGTEVINVSQYGYYYVSSTVNNGAVIMVTSVTPNATIHEKNTDATWGDGGGKTVDQKTYSVGDTVKYTITYKNAVNYHGTEKVYQYVIKDTMPSASVVDLNEGSYEVTITDGSGNITTLTQGSEKATGKYNLLEENNNFTITIPWAATNTPTGNTQNGANDDFFYKGINTITVTYTGVLKSGAKPGSADLPENTNIATINPNTSNDDPGQKVTVRDGQITIKKIDGSTKASLQGAIFVLKNATGQFLNFNDTNNVEWGTEANATEYTTGADGIITITGLKEGTYYLVEKKAPLGYNLLDNSQKVILGDGATDTTNSDNLLVNPTVENNKGTELPSTGGIGTTIFYIIGAILVIGAGIVLVARRRLRS</sequence>
<dbReference type="RefSeq" id="WP_000728388.1">
    <property type="nucleotide sequence ID" value="NZ_ALSF01000071.1"/>
</dbReference>
<dbReference type="InterPro" id="IPR041033">
    <property type="entry name" value="SpaA_PFL_dom_1"/>
</dbReference>
<dbReference type="Pfam" id="PF00746">
    <property type="entry name" value="Gram_pos_anchor"/>
    <property type="match status" value="1"/>
</dbReference>
<dbReference type="Proteomes" id="UP000015176">
    <property type="component" value="Unassembled WGS sequence"/>
</dbReference>